<reference evidence="1 2" key="1">
    <citation type="submission" date="2024-07" db="EMBL/GenBank/DDBJ databases">
        <title>Luteimonas salilacus sp. nov., isolated from the shore soil of Salt Lake in Tibet of China.</title>
        <authorList>
            <person name="Zhang X."/>
            <person name="Li A."/>
        </authorList>
    </citation>
    <scope>NUCLEOTIDE SEQUENCE [LARGE SCALE GENOMIC DNA]</scope>
    <source>
        <strain evidence="1 2">B3-2-R+30</strain>
    </source>
</reference>
<dbReference type="RefSeq" id="WP_370564351.1">
    <property type="nucleotide sequence ID" value="NZ_JBFWIB010000008.1"/>
</dbReference>
<proteinExistence type="predicted"/>
<gene>
    <name evidence="1" type="ORF">AB6713_15690</name>
</gene>
<name>A0ABV4HWI5_9GAMM</name>
<dbReference type="InterPro" id="IPR043519">
    <property type="entry name" value="NT_sf"/>
</dbReference>
<dbReference type="Proteomes" id="UP001566331">
    <property type="component" value="Unassembled WGS sequence"/>
</dbReference>
<accession>A0ABV4HWI5</accession>
<keyword evidence="2" id="KW-1185">Reference proteome</keyword>
<evidence type="ECO:0008006" key="3">
    <source>
        <dbReference type="Google" id="ProtNLM"/>
    </source>
</evidence>
<organism evidence="1 2">
    <name type="scientific">Luteimonas salinilitoris</name>
    <dbReference type="NCBI Taxonomy" id="3237697"/>
    <lineage>
        <taxon>Bacteria</taxon>
        <taxon>Pseudomonadati</taxon>
        <taxon>Pseudomonadota</taxon>
        <taxon>Gammaproteobacteria</taxon>
        <taxon>Lysobacterales</taxon>
        <taxon>Lysobacteraceae</taxon>
        <taxon>Luteimonas</taxon>
    </lineage>
</organism>
<evidence type="ECO:0000313" key="2">
    <source>
        <dbReference type="Proteomes" id="UP001566331"/>
    </source>
</evidence>
<dbReference type="EMBL" id="JBFWIC010000026">
    <property type="protein sequence ID" value="MEZ0476042.1"/>
    <property type="molecule type" value="Genomic_DNA"/>
</dbReference>
<comment type="caution">
    <text evidence="1">The sequence shown here is derived from an EMBL/GenBank/DDBJ whole genome shotgun (WGS) entry which is preliminary data.</text>
</comment>
<evidence type="ECO:0000313" key="1">
    <source>
        <dbReference type="EMBL" id="MEZ0476042.1"/>
    </source>
</evidence>
<protein>
    <recommendedName>
        <fullName evidence="3">Nucleotidyl transferase AbiEii/AbiGii toxin family protein</fullName>
    </recommendedName>
</protein>
<sequence length="169" mass="18730">MAFNVRQIFAALNDARVDYVVVGGLAVILHGYLRATADLDLAIGLSPGNARRGMRALASIGLQPRLPVAMDDFADEDRRLDWLRNRNMVVFPLWDPANPLRSVDVFIDEPIGFGDLMAEAVVKDVDGLEVRIASIPHLIEMKRRSARPRDLEDIDKLQQILAAEQEGGS</sequence>
<dbReference type="Gene3D" id="3.30.460.40">
    <property type="match status" value="1"/>
</dbReference>
<dbReference type="SUPFAM" id="SSF81301">
    <property type="entry name" value="Nucleotidyltransferase"/>
    <property type="match status" value="1"/>
</dbReference>